<dbReference type="RefSeq" id="XP_003010119.1">
    <property type="nucleotide sequence ID" value="XM_003010073.1"/>
</dbReference>
<dbReference type="Gene3D" id="3.40.50.12780">
    <property type="entry name" value="N-terminal domain of ligase-like"/>
    <property type="match status" value="1"/>
</dbReference>
<dbReference type="InterPro" id="IPR042099">
    <property type="entry name" value="ANL_N_sf"/>
</dbReference>
<dbReference type="Pfam" id="PF00501">
    <property type="entry name" value="AMP-binding"/>
    <property type="match status" value="1"/>
</dbReference>
<evidence type="ECO:0000313" key="6">
    <source>
        <dbReference type="Proteomes" id="UP000008866"/>
    </source>
</evidence>
<keyword evidence="6" id="KW-1185">Reference proteome</keyword>
<dbReference type="EMBL" id="ABSU01000038">
    <property type="protein sequence ID" value="EFE29479.1"/>
    <property type="molecule type" value="Genomic_DNA"/>
</dbReference>
<proteinExistence type="inferred from homology"/>
<dbReference type="Gene3D" id="3.30.300.30">
    <property type="match status" value="1"/>
</dbReference>
<dbReference type="STRING" id="663331.D4B585"/>
<dbReference type="InterPro" id="IPR000873">
    <property type="entry name" value="AMP-dep_synth/lig_dom"/>
</dbReference>
<dbReference type="PANTHER" id="PTHR24096">
    <property type="entry name" value="LONG-CHAIN-FATTY-ACID--COA LIGASE"/>
    <property type="match status" value="1"/>
</dbReference>
<dbReference type="KEGG" id="abe:ARB_03625"/>
<dbReference type="InterPro" id="IPR020845">
    <property type="entry name" value="AMP-binding_CS"/>
</dbReference>
<keyword evidence="2" id="KW-0436">Ligase</keyword>
<dbReference type="PANTHER" id="PTHR24096:SF149">
    <property type="entry name" value="AMP-BINDING DOMAIN-CONTAINING PROTEIN-RELATED"/>
    <property type="match status" value="1"/>
</dbReference>
<protein>
    <submittedName>
        <fullName evidence="5">Adenylate-forming enzyme, putative</fullName>
    </submittedName>
</protein>
<evidence type="ECO:0000259" key="3">
    <source>
        <dbReference type="Pfam" id="PF00501"/>
    </source>
</evidence>
<dbReference type="GeneID" id="9525387"/>
<dbReference type="AlphaFoldDB" id="D4B585"/>
<organism evidence="5 6">
    <name type="scientific">Arthroderma benhamiae (strain ATCC MYA-4681 / CBS 112371)</name>
    <name type="common">Trichophyton mentagrophytes</name>
    <dbReference type="NCBI Taxonomy" id="663331"/>
    <lineage>
        <taxon>Eukaryota</taxon>
        <taxon>Fungi</taxon>
        <taxon>Dikarya</taxon>
        <taxon>Ascomycota</taxon>
        <taxon>Pezizomycotina</taxon>
        <taxon>Eurotiomycetes</taxon>
        <taxon>Eurotiomycetidae</taxon>
        <taxon>Onygenales</taxon>
        <taxon>Arthrodermataceae</taxon>
        <taxon>Trichophyton</taxon>
    </lineage>
</organism>
<feature type="domain" description="AMP-binding enzyme C-terminal" evidence="4">
    <location>
        <begin position="510"/>
        <end position="588"/>
    </location>
</feature>
<evidence type="ECO:0000256" key="2">
    <source>
        <dbReference type="ARBA" id="ARBA00022598"/>
    </source>
</evidence>
<dbReference type="eggNOG" id="KOG1176">
    <property type="taxonomic scope" value="Eukaryota"/>
</dbReference>
<name>D4B585_ARTBC</name>
<dbReference type="PROSITE" id="PS00455">
    <property type="entry name" value="AMP_BINDING"/>
    <property type="match status" value="1"/>
</dbReference>
<sequence>MSKAFDKYTIGPESPDVHSKYKPTDEVVFRSPFGPFPKVDPDLNLHDFLFPPEKPIDQPDHDLFIDGCTGATVSLYQFYDRVLSLSRALRHDGPNPVGLGQSPVDDNGNGEIMGILSGNHLSWPLLVHACFRSELVFGSISPNSTPYELYHVMRKMQVTSMAVHESLLPLLMDTVRNGPQTGNDSRLEFVFDTSKIVVISDDPTLDTVQGYPTVESLVRLGSKTPEKPWKRSGGERLCYLLQSSGTSGFPKAMMISHKNAIHTTLQGMITSRRTAEFMNMDPPLAVLLGIVPAYHSYGLTMYALRVNVMRNTNVLMTKWDLETALRLIEKHKITTLPLVPPLVRQLALSPLTEKYDLSSVTLALSAAAYLPPDVAHSLGKKLPQQSPIQSGYGLSEALSVAQPVVEGLFGLSRAQPGTIGHLMPGIEAKLVDPDTLEPVPKGTKGELWVRAPVVTPGYYKDWEATASLFAEPGWLRTGDLMMRDAEDRLHFLDRLKEMIKVKGMQVAATEVEDTLLSHPDKLVRDACVAGVDNGRGDGGLFPRAWVVLSEEGRRRDASQVIVQLDEFVKSRLSKYKHLAGGIEIVDSVRQPTHSISFRSKFCILTESRYRGRPRARCCAERCETSTTRGNETSMTRRGSRRLVCGLWLSDLFLPTPSLPPSSILELSSFVSACFVSPASYFIDLSLLDNILIRVVFHVQPLAVNRA</sequence>
<gene>
    <name evidence="5" type="ORF">ARB_03625</name>
</gene>
<dbReference type="InterPro" id="IPR045851">
    <property type="entry name" value="AMP-bd_C_sf"/>
</dbReference>
<dbReference type="Pfam" id="PF13193">
    <property type="entry name" value="AMP-binding_C"/>
    <property type="match status" value="1"/>
</dbReference>
<dbReference type="Proteomes" id="UP000008866">
    <property type="component" value="Unassembled WGS sequence"/>
</dbReference>
<comment type="caution">
    <text evidence="5">The sequence shown here is derived from an EMBL/GenBank/DDBJ whole genome shotgun (WGS) entry which is preliminary data.</text>
</comment>
<dbReference type="HOGENOM" id="CLU_000022_59_2_1"/>
<dbReference type="OMA" id="HELCFPP"/>
<feature type="domain" description="AMP-dependent synthetase/ligase" evidence="3">
    <location>
        <begin position="58"/>
        <end position="459"/>
    </location>
</feature>
<evidence type="ECO:0000256" key="1">
    <source>
        <dbReference type="ARBA" id="ARBA00006432"/>
    </source>
</evidence>
<accession>D4B585</accession>
<evidence type="ECO:0000259" key="4">
    <source>
        <dbReference type="Pfam" id="PF13193"/>
    </source>
</evidence>
<dbReference type="GO" id="GO:0016405">
    <property type="term" value="F:CoA-ligase activity"/>
    <property type="evidence" value="ECO:0007669"/>
    <property type="project" value="TreeGrafter"/>
</dbReference>
<dbReference type="InterPro" id="IPR025110">
    <property type="entry name" value="AMP-bd_C"/>
</dbReference>
<comment type="similarity">
    <text evidence="1">Belongs to the ATP-dependent AMP-binding enzyme family.</text>
</comment>
<reference evidence="6" key="1">
    <citation type="journal article" date="2011" name="Genome Biol.">
        <title>Comparative and functional genomics provide insights into the pathogenicity of dermatophytic fungi.</title>
        <authorList>
            <person name="Burmester A."/>
            <person name="Shelest E."/>
            <person name="Gloeckner G."/>
            <person name="Heddergott C."/>
            <person name="Schindler S."/>
            <person name="Staib P."/>
            <person name="Heidel A."/>
            <person name="Felder M."/>
            <person name="Petzold A."/>
            <person name="Szafranski K."/>
            <person name="Feuermann M."/>
            <person name="Pedruzzi I."/>
            <person name="Priebe S."/>
            <person name="Groth M."/>
            <person name="Winkler R."/>
            <person name="Li W."/>
            <person name="Kniemeyer O."/>
            <person name="Schroeckh V."/>
            <person name="Hertweck C."/>
            <person name="Hube B."/>
            <person name="White T.C."/>
            <person name="Platzer M."/>
            <person name="Guthke R."/>
            <person name="Heitman J."/>
            <person name="Woestemeyer J."/>
            <person name="Zipfel P.F."/>
            <person name="Monod M."/>
            <person name="Brakhage A.A."/>
        </authorList>
    </citation>
    <scope>NUCLEOTIDE SEQUENCE [LARGE SCALE GENOMIC DNA]</scope>
    <source>
        <strain evidence="6">ATCC MYA-4681 / CBS 112371</strain>
    </source>
</reference>
<dbReference type="SUPFAM" id="SSF56801">
    <property type="entry name" value="Acetyl-CoA synthetase-like"/>
    <property type="match status" value="1"/>
</dbReference>
<evidence type="ECO:0000313" key="5">
    <source>
        <dbReference type="EMBL" id="EFE29479.1"/>
    </source>
</evidence>